<organism evidence="3 4">
    <name type="scientific">Pantoea coffeiphila</name>
    <dbReference type="NCBI Taxonomy" id="1465635"/>
    <lineage>
        <taxon>Bacteria</taxon>
        <taxon>Pseudomonadati</taxon>
        <taxon>Pseudomonadota</taxon>
        <taxon>Gammaproteobacteria</taxon>
        <taxon>Enterobacterales</taxon>
        <taxon>Erwiniaceae</taxon>
        <taxon>Pantoea</taxon>
    </lineage>
</organism>
<dbReference type="Gene3D" id="3.30.1050.10">
    <property type="entry name" value="SCP2 sterol-binding domain"/>
    <property type="match status" value="1"/>
</dbReference>
<comment type="function">
    <text evidence="1">Required for O(2)-independent ubiquinone (coenzyme Q) biosynthesis. Likely functions as an accessory factor.</text>
</comment>
<dbReference type="EMBL" id="PDET01000007">
    <property type="protein sequence ID" value="PRD15183.1"/>
    <property type="molecule type" value="Genomic_DNA"/>
</dbReference>
<dbReference type="HAMAP" id="MF_02231">
    <property type="entry name" value="UbiT"/>
    <property type="match status" value="1"/>
</dbReference>
<proteinExistence type="inferred from homology"/>
<dbReference type="GO" id="GO:0006744">
    <property type="term" value="P:ubiquinone biosynthetic process"/>
    <property type="evidence" value="ECO:0007669"/>
    <property type="project" value="UniProtKB-UniRule"/>
</dbReference>
<sequence>MVLNPLRTHCVRKGPQLLRFPLRFTPFALKKPLLQGLLRWQFQQALAEGELDFLENRWLGIEVSDLELRWSVTVENGQLLVAERSDCDVWFRGNANDLLLIAARRQDPDTLFFQRRLHIEGDTELGLEVKNLMDAIDIESMPKPMRLGLMQLADFVEAGLKEDATSSPDRAGVSC</sequence>
<dbReference type="OrthoDB" id="5292463at2"/>
<reference evidence="3 4" key="1">
    <citation type="submission" date="2017-10" db="EMBL/GenBank/DDBJ databases">
        <title>Draft genome of two endophytic bacteria isolated from 'guarana' Paullinia cupana (Mart.) Ducke.</title>
        <authorList>
            <person name="Siqueira K.A."/>
            <person name="Liotti R.G."/>
            <person name="Mendes T.A."/>
            <person name="Soares M.A."/>
        </authorList>
    </citation>
    <scope>NUCLEOTIDE SEQUENCE [LARGE SCALE GENOMIC DNA]</scope>
    <source>
        <strain evidence="3 4">342</strain>
    </source>
</reference>
<dbReference type="InterPro" id="IPR016830">
    <property type="entry name" value="UbiT"/>
</dbReference>
<dbReference type="PANTHER" id="PTHR10094:SF25">
    <property type="entry name" value="SCP2 STEROL-BINDING DOMAIN-CONTAINING PROTEIN 1"/>
    <property type="match status" value="1"/>
</dbReference>
<comment type="pathway">
    <text evidence="1">Cofactor biosynthesis; ubiquinone biosynthesis.</text>
</comment>
<evidence type="ECO:0000313" key="4">
    <source>
        <dbReference type="Proteomes" id="UP000239181"/>
    </source>
</evidence>
<dbReference type="InterPro" id="IPR003033">
    <property type="entry name" value="SCP2_sterol-bd_dom"/>
</dbReference>
<comment type="similarity">
    <text evidence="1">Belongs to the UbiT family.</text>
</comment>
<dbReference type="InterPro" id="IPR036527">
    <property type="entry name" value="SCP2_sterol-bd_dom_sf"/>
</dbReference>
<keyword evidence="4" id="KW-1185">Reference proteome</keyword>
<dbReference type="AlphaFoldDB" id="A0A2S9IBL9"/>
<name>A0A2S9IBL9_9GAMM</name>
<evidence type="ECO:0000313" key="3">
    <source>
        <dbReference type="EMBL" id="PRD15183.1"/>
    </source>
</evidence>
<evidence type="ECO:0000259" key="2">
    <source>
        <dbReference type="Pfam" id="PF02036"/>
    </source>
</evidence>
<comment type="caution">
    <text evidence="3">The sequence shown here is derived from an EMBL/GenBank/DDBJ whole genome shotgun (WGS) entry which is preliminary data.</text>
</comment>
<dbReference type="UniPathway" id="UPA00232"/>
<gene>
    <name evidence="1" type="primary">ubiT</name>
    <name evidence="3" type="ORF">CQW29_11970</name>
</gene>
<keyword evidence="1" id="KW-0831">Ubiquinone biosynthesis</keyword>
<dbReference type="Pfam" id="PF02036">
    <property type="entry name" value="SCP2"/>
    <property type="match status" value="1"/>
</dbReference>
<dbReference type="SUPFAM" id="SSF55718">
    <property type="entry name" value="SCP-like"/>
    <property type="match status" value="1"/>
</dbReference>
<dbReference type="Proteomes" id="UP000239181">
    <property type="component" value="Unassembled WGS sequence"/>
</dbReference>
<dbReference type="PIRSF" id="PIRSF025550">
    <property type="entry name" value="UCP025550_lpd_carrier"/>
    <property type="match status" value="1"/>
</dbReference>
<dbReference type="PANTHER" id="PTHR10094">
    <property type="entry name" value="STEROL CARRIER PROTEIN 2 SCP-2 FAMILY PROTEIN"/>
    <property type="match status" value="1"/>
</dbReference>
<feature type="domain" description="SCP2" evidence="2">
    <location>
        <begin position="44"/>
        <end position="134"/>
    </location>
</feature>
<dbReference type="GO" id="GO:0005829">
    <property type="term" value="C:cytosol"/>
    <property type="evidence" value="ECO:0007669"/>
    <property type="project" value="TreeGrafter"/>
</dbReference>
<accession>A0A2S9IBL9</accession>
<evidence type="ECO:0000256" key="1">
    <source>
        <dbReference type="HAMAP-Rule" id="MF_02231"/>
    </source>
</evidence>
<protein>
    <recommendedName>
        <fullName evidence="1">Ubiquinone biosynthesis accessory factor UbiT</fullName>
    </recommendedName>
</protein>